<proteinExistence type="predicted"/>
<accession>A0ABQ5R297</accession>
<dbReference type="InterPro" id="IPR019117">
    <property type="entry name" value="CRISPR-assoc_protein_Cmr3"/>
</dbReference>
<evidence type="ECO:0000313" key="1">
    <source>
        <dbReference type="EMBL" id="GLI00904.1"/>
    </source>
</evidence>
<protein>
    <recommendedName>
        <fullName evidence="3">CRISPR-associated protein Csx10</fullName>
    </recommendedName>
</protein>
<name>A0ABQ5R297_9ACTN</name>
<dbReference type="RefSeq" id="WP_281901534.1">
    <property type="nucleotide sequence ID" value="NZ_BSDI01000038.1"/>
</dbReference>
<organism evidence="1 2">
    <name type="scientific">Phytohabitans aurantiacus</name>
    <dbReference type="NCBI Taxonomy" id="3016789"/>
    <lineage>
        <taxon>Bacteria</taxon>
        <taxon>Bacillati</taxon>
        <taxon>Actinomycetota</taxon>
        <taxon>Actinomycetes</taxon>
        <taxon>Micromonosporales</taxon>
        <taxon>Micromonosporaceae</taxon>
    </lineage>
</organism>
<evidence type="ECO:0008006" key="3">
    <source>
        <dbReference type="Google" id="ProtNLM"/>
    </source>
</evidence>
<evidence type="ECO:0000313" key="2">
    <source>
        <dbReference type="Proteomes" id="UP001144280"/>
    </source>
</evidence>
<dbReference type="Proteomes" id="UP001144280">
    <property type="component" value="Unassembled WGS sequence"/>
</dbReference>
<sequence>MTRRVLRVSITALQPLALGTASEVSFFTGSHAFVPGSVLRGALAAAWIAEKGPPASGDSAAQFRELFDGEIRFGPLDPDGSFRVPLSVTTCKYPRGQACAATVVDLAFEPVAPCPGCGRRMAPSKGQLTLPDEARLRRVVRTSIDPKTMRVKEGELYGHDALPAGTRLTGTVFGTDGWLLKPRTLRLGGRRSVGGAADYHADEANPPAAPSTSGTLVVRLTSPAVFVDQAGRPRLDPDPDLDLPAGVRLDESWTRPLVWSGWHAASRLPKPADVCAAPGSTYRLVGDPATVDAFAQRMLDDGIGLRRAEGFGVAEIAEGPWRPPAVHAQRPAAPAEPQGGVRARLRVLRDLDLQPEQRAWLVGALRGLQIEQQRAQTSPEQATGVDKVLDELMRQPTATALTGRQREGIRTALAEVDPVTLRDLTTLAIADEGPLR</sequence>
<gene>
    <name evidence="1" type="ORF">Pa4123_61800</name>
</gene>
<dbReference type="Pfam" id="PF09700">
    <property type="entry name" value="Cas_Cmr3"/>
    <property type="match status" value="1"/>
</dbReference>
<reference evidence="1" key="1">
    <citation type="submission" date="2022-12" db="EMBL/GenBank/DDBJ databases">
        <title>New Phytohabitans aurantiacus sp. RD004123 nov., an actinomycete isolated from soil.</title>
        <authorList>
            <person name="Triningsih D.W."/>
            <person name="Harunari E."/>
            <person name="Igarashi Y."/>
        </authorList>
    </citation>
    <scope>NUCLEOTIDE SEQUENCE</scope>
    <source>
        <strain evidence="1">RD004123</strain>
    </source>
</reference>
<keyword evidence="2" id="KW-1185">Reference proteome</keyword>
<dbReference type="EMBL" id="BSDI01000038">
    <property type="protein sequence ID" value="GLI00904.1"/>
    <property type="molecule type" value="Genomic_DNA"/>
</dbReference>
<comment type="caution">
    <text evidence="1">The sequence shown here is derived from an EMBL/GenBank/DDBJ whole genome shotgun (WGS) entry which is preliminary data.</text>
</comment>